<dbReference type="Gene3D" id="3.40.190.10">
    <property type="entry name" value="Periplasmic binding protein-like II"/>
    <property type="match status" value="2"/>
</dbReference>
<evidence type="ECO:0000259" key="5">
    <source>
        <dbReference type="PROSITE" id="PS50931"/>
    </source>
</evidence>
<name>A0ABY1P996_9RHOB</name>
<evidence type="ECO:0000256" key="1">
    <source>
        <dbReference type="ARBA" id="ARBA00009437"/>
    </source>
</evidence>
<keyword evidence="7" id="KW-1185">Reference proteome</keyword>
<dbReference type="InterPro" id="IPR036388">
    <property type="entry name" value="WH-like_DNA-bd_sf"/>
</dbReference>
<dbReference type="Gene3D" id="1.10.10.10">
    <property type="entry name" value="Winged helix-like DNA-binding domain superfamily/Winged helix DNA-binding domain"/>
    <property type="match status" value="1"/>
</dbReference>
<evidence type="ECO:0000313" key="7">
    <source>
        <dbReference type="Proteomes" id="UP001157961"/>
    </source>
</evidence>
<dbReference type="PROSITE" id="PS50931">
    <property type="entry name" value="HTH_LYSR"/>
    <property type="match status" value="1"/>
</dbReference>
<dbReference type="Pfam" id="PF03466">
    <property type="entry name" value="LysR_substrate"/>
    <property type="match status" value="1"/>
</dbReference>
<gene>
    <name evidence="6" type="ORF">SAMN06265373_105362</name>
</gene>
<comment type="caution">
    <text evidence="6">The sequence shown here is derived from an EMBL/GenBank/DDBJ whole genome shotgun (WGS) entry which is preliminary data.</text>
</comment>
<dbReference type="Pfam" id="PF00126">
    <property type="entry name" value="HTH_1"/>
    <property type="match status" value="1"/>
</dbReference>
<dbReference type="Proteomes" id="UP001157961">
    <property type="component" value="Unassembled WGS sequence"/>
</dbReference>
<dbReference type="EMBL" id="FXTY01000005">
    <property type="protein sequence ID" value="SMP27003.1"/>
    <property type="molecule type" value="Genomic_DNA"/>
</dbReference>
<keyword evidence="4" id="KW-0804">Transcription</keyword>
<sequence length="296" mass="32881">MSARLPPLNALKAFEVAGRYENFSQAAKELGVSHSAISRHVRGLEHQLGVALFRDLPRGVTLTAEGRAYLAKASAGLELIAQATEELAGPVRGRIVVSCEPRFARSVLVPLLSEFYARHPEVDVRLESSRTLVDVEHYEADIALRFAAHGQLDVPSDMVSNLPMYVYAAPDLRPEGWSDVSQLLEYRRFRDRNADVWRLWAEAQGLDGDVWSLAGWRLQAELAYEACLCGQGVYLGGSDCADRDVAAGRLVRCFDFPLHDGAIRLIMGAQAERKKAARLFRSWVLSATQKFRVETV</sequence>
<keyword evidence="2" id="KW-0805">Transcription regulation</keyword>
<dbReference type="SUPFAM" id="SSF46785">
    <property type="entry name" value="Winged helix' DNA-binding domain"/>
    <property type="match status" value="1"/>
</dbReference>
<protein>
    <submittedName>
        <fullName evidence="6">Transcriptional regulator, LysR family</fullName>
    </submittedName>
</protein>
<accession>A0ABY1P996</accession>
<reference evidence="6 7" key="1">
    <citation type="submission" date="2017-05" db="EMBL/GenBank/DDBJ databases">
        <authorList>
            <person name="Varghese N."/>
            <person name="Submissions S."/>
        </authorList>
    </citation>
    <scope>NUCLEOTIDE SEQUENCE [LARGE SCALE GENOMIC DNA]</scope>
    <source>
        <strain evidence="6 7">DSM 29734</strain>
    </source>
</reference>
<dbReference type="PANTHER" id="PTHR30537">
    <property type="entry name" value="HTH-TYPE TRANSCRIPTIONAL REGULATOR"/>
    <property type="match status" value="1"/>
</dbReference>
<keyword evidence="3" id="KW-0238">DNA-binding</keyword>
<dbReference type="InterPro" id="IPR005119">
    <property type="entry name" value="LysR_subst-bd"/>
</dbReference>
<dbReference type="InterPro" id="IPR000847">
    <property type="entry name" value="LysR_HTH_N"/>
</dbReference>
<dbReference type="RefSeq" id="WP_283426758.1">
    <property type="nucleotide sequence ID" value="NZ_FXTY01000005.1"/>
</dbReference>
<dbReference type="SUPFAM" id="SSF53850">
    <property type="entry name" value="Periplasmic binding protein-like II"/>
    <property type="match status" value="1"/>
</dbReference>
<dbReference type="InterPro" id="IPR036390">
    <property type="entry name" value="WH_DNA-bd_sf"/>
</dbReference>
<evidence type="ECO:0000256" key="2">
    <source>
        <dbReference type="ARBA" id="ARBA00023015"/>
    </source>
</evidence>
<dbReference type="InterPro" id="IPR058163">
    <property type="entry name" value="LysR-type_TF_proteobact-type"/>
</dbReference>
<evidence type="ECO:0000256" key="4">
    <source>
        <dbReference type="ARBA" id="ARBA00023163"/>
    </source>
</evidence>
<organism evidence="6 7">
    <name type="scientific">Shimia sagamensis</name>
    <dbReference type="NCBI Taxonomy" id="1566352"/>
    <lineage>
        <taxon>Bacteria</taxon>
        <taxon>Pseudomonadati</taxon>
        <taxon>Pseudomonadota</taxon>
        <taxon>Alphaproteobacteria</taxon>
        <taxon>Rhodobacterales</taxon>
        <taxon>Roseobacteraceae</taxon>
    </lineage>
</organism>
<dbReference type="PRINTS" id="PR00039">
    <property type="entry name" value="HTHLYSR"/>
</dbReference>
<comment type="similarity">
    <text evidence="1">Belongs to the LysR transcriptional regulatory family.</text>
</comment>
<evidence type="ECO:0000256" key="3">
    <source>
        <dbReference type="ARBA" id="ARBA00023125"/>
    </source>
</evidence>
<feature type="domain" description="HTH lysR-type" evidence="5">
    <location>
        <begin position="6"/>
        <end position="63"/>
    </location>
</feature>
<dbReference type="PANTHER" id="PTHR30537:SF79">
    <property type="entry name" value="TRANSCRIPTIONAL REGULATOR-RELATED"/>
    <property type="match status" value="1"/>
</dbReference>
<proteinExistence type="inferred from homology"/>
<evidence type="ECO:0000313" key="6">
    <source>
        <dbReference type="EMBL" id="SMP27003.1"/>
    </source>
</evidence>